<proteinExistence type="inferred from homology"/>
<evidence type="ECO:0000256" key="2">
    <source>
        <dbReference type="ARBA" id="ARBA00009329"/>
    </source>
</evidence>
<feature type="signal peptide" evidence="6">
    <location>
        <begin position="1"/>
        <end position="21"/>
    </location>
</feature>
<keyword evidence="6" id="KW-0732">Signal</keyword>
<keyword evidence="3" id="KW-0378">Hydrolase</keyword>
<feature type="chain" id="PRO_5013268285" evidence="6">
    <location>
        <begin position="22"/>
        <end position="494"/>
    </location>
</feature>
<dbReference type="STRING" id="1484053.SAMN05444274_10238"/>
<dbReference type="PANTHER" id="PTHR43818:SF1">
    <property type="entry name" value="GLYCOSYL HYDROLASE FAMILY 109 PROTEIN"/>
    <property type="match status" value="1"/>
</dbReference>
<feature type="domain" description="Gfo/Idh/MocA-like oxidoreductase N-terminal" evidence="7">
    <location>
        <begin position="64"/>
        <end position="188"/>
    </location>
</feature>
<dbReference type="EMBL" id="FQUM01000002">
    <property type="protein sequence ID" value="SHE65841.1"/>
    <property type="molecule type" value="Genomic_DNA"/>
</dbReference>
<dbReference type="Proteomes" id="UP000184164">
    <property type="component" value="Unassembled WGS sequence"/>
</dbReference>
<dbReference type="InterPro" id="IPR036291">
    <property type="entry name" value="NAD(P)-bd_dom_sf"/>
</dbReference>
<comment type="similarity">
    <text evidence="2">Belongs to the Gfo/Idh/MocA family. Glycosyl hydrolase 109 subfamily.</text>
</comment>
<evidence type="ECO:0000256" key="5">
    <source>
        <dbReference type="ARBA" id="ARBA00023295"/>
    </source>
</evidence>
<evidence type="ECO:0000256" key="4">
    <source>
        <dbReference type="ARBA" id="ARBA00023027"/>
    </source>
</evidence>
<dbReference type="PANTHER" id="PTHR43818">
    <property type="entry name" value="BCDNA.GH03377"/>
    <property type="match status" value="1"/>
</dbReference>
<evidence type="ECO:0000259" key="7">
    <source>
        <dbReference type="Pfam" id="PF01408"/>
    </source>
</evidence>
<dbReference type="InterPro" id="IPR000683">
    <property type="entry name" value="Gfo/Idh/MocA-like_OxRdtase_N"/>
</dbReference>
<comment type="cofactor">
    <cofactor evidence="1">
        <name>NAD(+)</name>
        <dbReference type="ChEBI" id="CHEBI:57540"/>
    </cofactor>
</comment>
<protein>
    <submittedName>
        <fullName evidence="9">Tat (Twin-arginine translocation) pathway signal sequence</fullName>
    </submittedName>
</protein>
<dbReference type="NCBIfam" id="TIGR01409">
    <property type="entry name" value="TAT_signal_seq"/>
    <property type="match status" value="1"/>
</dbReference>
<accession>A0A1M4VA10</accession>
<dbReference type="SUPFAM" id="SSF51735">
    <property type="entry name" value="NAD(P)-binding Rossmann-fold domains"/>
    <property type="match status" value="1"/>
</dbReference>
<evidence type="ECO:0000256" key="6">
    <source>
        <dbReference type="SAM" id="SignalP"/>
    </source>
</evidence>
<dbReference type="InterPro" id="IPR006311">
    <property type="entry name" value="TAT_signal"/>
</dbReference>
<evidence type="ECO:0000313" key="10">
    <source>
        <dbReference type="Proteomes" id="UP000184164"/>
    </source>
</evidence>
<evidence type="ECO:0000313" key="9">
    <source>
        <dbReference type="EMBL" id="SHE65841.1"/>
    </source>
</evidence>
<gene>
    <name evidence="9" type="ORF">SAMN05444274_10238</name>
</gene>
<evidence type="ECO:0000256" key="3">
    <source>
        <dbReference type="ARBA" id="ARBA00022801"/>
    </source>
</evidence>
<dbReference type="AlphaFoldDB" id="A0A1M4VA10"/>
<feature type="domain" description="Glycosyl hydrolase 109 C-terminal" evidence="8">
    <location>
        <begin position="201"/>
        <end position="364"/>
    </location>
</feature>
<keyword evidence="10" id="KW-1185">Reference proteome</keyword>
<dbReference type="InterPro" id="IPR050463">
    <property type="entry name" value="Gfo/Idh/MocA_oxidrdct_glycsds"/>
</dbReference>
<dbReference type="InterPro" id="IPR049303">
    <property type="entry name" value="Glyco_hydro_109_C"/>
</dbReference>
<dbReference type="GO" id="GO:0016798">
    <property type="term" value="F:hydrolase activity, acting on glycosyl bonds"/>
    <property type="evidence" value="ECO:0007669"/>
    <property type="project" value="UniProtKB-KW"/>
</dbReference>
<dbReference type="GO" id="GO:0000166">
    <property type="term" value="F:nucleotide binding"/>
    <property type="evidence" value="ECO:0007669"/>
    <property type="project" value="InterPro"/>
</dbReference>
<evidence type="ECO:0000259" key="8">
    <source>
        <dbReference type="Pfam" id="PF21252"/>
    </source>
</evidence>
<dbReference type="RefSeq" id="WP_072998997.1">
    <property type="nucleotide sequence ID" value="NZ_FQUM01000002.1"/>
</dbReference>
<dbReference type="OrthoDB" id="9771072at2"/>
<keyword evidence="4" id="KW-0520">NAD</keyword>
<dbReference type="Gene3D" id="3.40.50.720">
    <property type="entry name" value="NAD(P)-binding Rossmann-like Domain"/>
    <property type="match status" value="1"/>
</dbReference>
<evidence type="ECO:0000256" key="1">
    <source>
        <dbReference type="ARBA" id="ARBA00001911"/>
    </source>
</evidence>
<name>A0A1M4VA10_9BACT</name>
<reference evidence="9 10" key="1">
    <citation type="submission" date="2016-11" db="EMBL/GenBank/DDBJ databases">
        <authorList>
            <person name="Jaros S."/>
            <person name="Januszkiewicz K."/>
            <person name="Wedrychowicz H."/>
        </authorList>
    </citation>
    <scope>NUCLEOTIDE SEQUENCE [LARGE SCALE GENOMIC DNA]</scope>
    <source>
        <strain evidence="9 10">DSM 26910</strain>
    </source>
</reference>
<dbReference type="InterPro" id="IPR019546">
    <property type="entry name" value="TAT_signal_bac_arc"/>
</dbReference>
<dbReference type="Pfam" id="PF01408">
    <property type="entry name" value="GFO_IDH_MocA"/>
    <property type="match status" value="1"/>
</dbReference>
<dbReference type="Pfam" id="PF21252">
    <property type="entry name" value="Glyco_hydro_109_C"/>
    <property type="match status" value="1"/>
</dbReference>
<organism evidence="9 10">
    <name type="scientific">Mariniphaga anaerophila</name>
    <dbReference type="NCBI Taxonomy" id="1484053"/>
    <lineage>
        <taxon>Bacteria</taxon>
        <taxon>Pseudomonadati</taxon>
        <taxon>Bacteroidota</taxon>
        <taxon>Bacteroidia</taxon>
        <taxon>Marinilabiliales</taxon>
        <taxon>Prolixibacteraceae</taxon>
        <taxon>Mariniphaga</taxon>
    </lineage>
</organism>
<sequence>MTSNRRTFLKNIGLGTGAAAAAPMLTSFSAGTKEEAKYIRKSAERAPKMAFNMCGYAAPKLDKVRVGFVGIGDRGSGAVKRMTHIEGVEIVALCDVRQAAVDGAQKILNDAGLPKAKEYTGSETAFEKLCADGICDLIYTATPWEWHVPVGIAAMEGGAHAALEVSAAKTMDECWQMVETSERTKRHCVILENCCYDFFELLTLNMVRQGVFGDLIHGEGAYIHDLDYWHFNKPKDAKMTDGAYYKMWRLHENKRKANVYPTHGLGPICQAMNINRGDKMDYLTAMISDDFTLKSRIEEKAKEDPFFEQFLGWDMRGNMDMQMIKTSKGRTIMIQHDISSPRPYSRIHMLSGTKCFAQKYPIQQIAFGHAVADEAQMKELQEKYTPEIVRRVGEMAKQVGGHGGMDFIMDWRLIDLLRNGLPMDMDVYDAAAWSSITPLSEWSIANGSKPIEIPDFTRGAWKTNKPLSLSMEVGGTTGVRNINKVDSKGQLNVN</sequence>
<dbReference type="Gene3D" id="3.30.360.10">
    <property type="entry name" value="Dihydrodipicolinate Reductase, domain 2"/>
    <property type="match status" value="1"/>
</dbReference>
<dbReference type="PROSITE" id="PS51318">
    <property type="entry name" value="TAT"/>
    <property type="match status" value="1"/>
</dbReference>
<keyword evidence="5" id="KW-0326">Glycosidase</keyword>